<reference evidence="1 2" key="1">
    <citation type="submission" date="2020-10" db="EMBL/GenBank/DDBJ databases">
        <title>Characterization and genome structure of virulent phage vB_EkoM5VN to control Enterobacter kobei M4-VN isolated from plant soft rot.</title>
        <authorList>
            <person name="Thanh N.C."/>
            <person name="Fujino Y."/>
            <person name="Iiyama K."/>
            <person name="Hiromasa Y."/>
            <person name="Iwamoto T."/>
            <person name="Doi K."/>
        </authorList>
    </citation>
    <scope>NUCLEOTIDE SEQUENCE [LARGE SCALE GENOMIC DNA]</scope>
    <source>
        <strain evidence="2">vB_EkoM5VN</strain>
    </source>
</reference>
<sequence length="146" mass="16422">MKLDRELSMAIRTIEMMLDKLSAKEEFCVSDIEADLVEWRGALYEATKGNDPLFDEYDVYNVKVWNTEYRFKWPGDAYGHIQTIYVTGGMVFATSVGASELPINPNSKVTTPNPLGHTTVCLGVAEDFSPNYSGWIEASKTNLKRV</sequence>
<dbReference type="EMBL" id="LC589952">
    <property type="protein sequence ID" value="BCM29480.1"/>
    <property type="molecule type" value="Genomic_DNA"/>
</dbReference>
<evidence type="ECO:0000313" key="1">
    <source>
        <dbReference type="EMBL" id="BCM29480.1"/>
    </source>
</evidence>
<name>A0A7I8HNZ6_9CAUD</name>
<gene>
    <name evidence="1" type="ORF">NCT2020_2230</name>
</gene>
<protein>
    <submittedName>
        <fullName evidence="1">Uncharacterized protein</fullName>
    </submittedName>
</protein>
<dbReference type="Proteomes" id="UP000593858">
    <property type="component" value="Genome"/>
</dbReference>
<accession>A0A7I8HNZ6</accession>
<proteinExistence type="predicted"/>
<evidence type="ECO:0000313" key="2">
    <source>
        <dbReference type="Proteomes" id="UP000593858"/>
    </source>
</evidence>
<organism evidence="1 2">
    <name type="scientific">Enterobacter phage vB_EkoM5VN</name>
    <dbReference type="NCBI Taxonomy" id="2771379"/>
    <lineage>
        <taxon>Viruses</taxon>
        <taxon>Duplodnaviria</taxon>
        <taxon>Heunggongvirae</taxon>
        <taxon>Uroviricota</taxon>
        <taxon>Caudoviricetes</taxon>
        <taxon>Pantevenvirales</taxon>
        <taxon>Straboviridae</taxon>
        <taxon>Pseudotevenvirus</taxon>
        <taxon>Pseudotevenvirus leb</taxon>
    </lineage>
</organism>